<dbReference type="InterPro" id="IPR045116">
    <property type="entry name" value="Clp1/Grc3"/>
</dbReference>
<feature type="compositionally biased region" description="Basic and acidic residues" evidence="9">
    <location>
        <begin position="1"/>
        <end position="21"/>
    </location>
</feature>
<keyword evidence="8" id="KW-0067">ATP-binding</keyword>
<gene>
    <name evidence="11" type="ORF">K432DRAFT_389547</name>
</gene>
<evidence type="ECO:0000256" key="9">
    <source>
        <dbReference type="SAM" id="MobiDB-lite"/>
    </source>
</evidence>
<dbReference type="Pfam" id="PF16575">
    <property type="entry name" value="CLP1_P"/>
    <property type="match status" value="1"/>
</dbReference>
<dbReference type="AlphaFoldDB" id="A0A8E2EIW0"/>
<dbReference type="EMBL" id="KV744838">
    <property type="protein sequence ID" value="OCK84388.1"/>
    <property type="molecule type" value="Genomic_DNA"/>
</dbReference>
<evidence type="ECO:0000313" key="12">
    <source>
        <dbReference type="Proteomes" id="UP000250266"/>
    </source>
</evidence>
<reference evidence="11 12" key="1">
    <citation type="journal article" date="2016" name="Nat. Commun.">
        <title>Ectomycorrhizal ecology is imprinted in the genome of the dominant symbiotic fungus Cenococcum geophilum.</title>
        <authorList>
            <consortium name="DOE Joint Genome Institute"/>
            <person name="Peter M."/>
            <person name="Kohler A."/>
            <person name="Ohm R.A."/>
            <person name="Kuo A."/>
            <person name="Krutzmann J."/>
            <person name="Morin E."/>
            <person name="Arend M."/>
            <person name="Barry K.W."/>
            <person name="Binder M."/>
            <person name="Choi C."/>
            <person name="Clum A."/>
            <person name="Copeland A."/>
            <person name="Grisel N."/>
            <person name="Haridas S."/>
            <person name="Kipfer T."/>
            <person name="LaButti K."/>
            <person name="Lindquist E."/>
            <person name="Lipzen A."/>
            <person name="Maire R."/>
            <person name="Meier B."/>
            <person name="Mihaltcheva S."/>
            <person name="Molinier V."/>
            <person name="Murat C."/>
            <person name="Poggeler S."/>
            <person name="Quandt C.A."/>
            <person name="Sperisen C."/>
            <person name="Tritt A."/>
            <person name="Tisserant E."/>
            <person name="Crous P.W."/>
            <person name="Henrissat B."/>
            <person name="Nehls U."/>
            <person name="Egli S."/>
            <person name="Spatafora J.W."/>
            <person name="Grigoriev I.V."/>
            <person name="Martin F.M."/>
        </authorList>
    </citation>
    <scope>NUCLEOTIDE SEQUENCE [LARGE SCALE GENOMIC DNA]</scope>
    <source>
        <strain evidence="11 12">CBS 459.81</strain>
    </source>
</reference>
<feature type="region of interest" description="Disordered" evidence="9">
    <location>
        <begin position="1"/>
        <end position="43"/>
    </location>
</feature>
<dbReference type="OrthoDB" id="4054781at2759"/>
<evidence type="ECO:0000256" key="7">
    <source>
        <dbReference type="ARBA" id="ARBA00022777"/>
    </source>
</evidence>
<evidence type="ECO:0000256" key="3">
    <source>
        <dbReference type="ARBA" id="ARBA00018706"/>
    </source>
</evidence>
<dbReference type="InterPro" id="IPR032319">
    <property type="entry name" value="CLP1_P"/>
</dbReference>
<dbReference type="Gene3D" id="3.40.50.300">
    <property type="entry name" value="P-loop containing nucleotide triphosphate hydrolases"/>
    <property type="match status" value="1"/>
</dbReference>
<keyword evidence="6" id="KW-0547">Nucleotide-binding</keyword>
<dbReference type="GO" id="GO:0000448">
    <property type="term" value="P:cleavage in ITS2 between 5.8S rRNA and LSU-rRNA of tricistronic rRNA transcript (SSU-rRNA, 5.8S rRNA, LSU-rRNA)"/>
    <property type="evidence" value="ECO:0007669"/>
    <property type="project" value="TreeGrafter"/>
</dbReference>
<keyword evidence="7" id="KW-0418">Kinase</keyword>
<accession>A0A8E2EIW0</accession>
<dbReference type="InterPro" id="IPR027417">
    <property type="entry name" value="P-loop_NTPase"/>
</dbReference>
<comment type="similarity">
    <text evidence="2">Belongs to the Clp1 family. NOL9/GRC3 subfamily.</text>
</comment>
<comment type="function">
    <text evidence="1">Polynucleotide 5'-kinase involved in rRNA processing.</text>
</comment>
<evidence type="ECO:0000256" key="8">
    <source>
        <dbReference type="ARBA" id="ARBA00022840"/>
    </source>
</evidence>
<sequence length="717" mass="81354">MSGKRKAEEPLGPHLEAKSGSEHQPLSAFAAARARQSPQDDSACQATLQYNLKAPRLFSNLDSVFAQFPAEPSRRLSEPGIRTSALLSTDNAEARSDEYETDVEAAEGPGDLRPGQHRPNEYGPLCTWVPSLKNIKSSSDDHLTVSLERNETITLIGTYDFTVNKGYVVADGAVIKADGVKHRVYAPSTHAIPIIRALGEENEVQFFSCRTMRSLEKLSPLYSKIWNARIREGETGVQLSLDSKSFSVVRHAQDDPLKRPLAPLTFPGEWVSLIESIITSERPSAVMVSGPRHSGKSTFAKILLNRFLTNPRYPTAFYLDLDAGGPEYTPQGQVSLVLIQEVNLGPPFTHPAPVPTLEGRKVNQLVWAHPMPLNGAEEYNEYFYLCVINLFNRYQALLTEYPTAPLVINTPAWAYMEGLEVFLQTINRLKLTNVVYLSKNTSPGVLRTMKQYSDHSGATLHTFNPQPNPNRTRTNENLRNMHMTSYFHCDGINQGQRTYDAEPLSFMAPWQVYYGEEESKDQGFIGFLMLCDWIDPKWIKTVINGSIISIIITEDLVLQSQYRKLPRTTRMRLPYFPKGEKNYVDPPDPKTSKLVCLALLRGFEPESNLVQLLIPATHEHLVESLDPKKTVFVFGCCDHPDWSYLEDPHYDFYEEMRRRRAWKDLKPDDEDDVDEALPSEWRMGEPNVKLPPWVAKAEELRKWNGLNMPRRVRRFQG</sequence>
<dbReference type="GO" id="GO:0051731">
    <property type="term" value="F:polynucleotide 5'-hydroxyl-kinase activity"/>
    <property type="evidence" value="ECO:0007669"/>
    <property type="project" value="InterPro"/>
</dbReference>
<evidence type="ECO:0000256" key="5">
    <source>
        <dbReference type="ARBA" id="ARBA00022679"/>
    </source>
</evidence>
<dbReference type="PANTHER" id="PTHR12755:SF3">
    <property type="entry name" value="POLYNUCLEOTIDE 5'-HYDROXYL-KINASE NOL9"/>
    <property type="match status" value="1"/>
</dbReference>
<protein>
    <recommendedName>
        <fullName evidence="4">Polynucleotide 5'-hydroxyl-kinase GRC3</fullName>
    </recommendedName>
    <alternativeName>
        <fullName evidence="3">Polynucleotide 5'-hydroxyl-kinase grc3</fullName>
    </alternativeName>
</protein>
<dbReference type="Proteomes" id="UP000250266">
    <property type="component" value="Unassembled WGS sequence"/>
</dbReference>
<dbReference type="PANTHER" id="PTHR12755">
    <property type="entry name" value="CLEAVAGE/POLYADENYLATION FACTOR IA SUBUNIT CLP1P"/>
    <property type="match status" value="1"/>
</dbReference>
<evidence type="ECO:0000256" key="1">
    <source>
        <dbReference type="ARBA" id="ARBA00003798"/>
    </source>
</evidence>
<dbReference type="GO" id="GO:0005524">
    <property type="term" value="F:ATP binding"/>
    <property type="evidence" value="ECO:0007669"/>
    <property type="project" value="UniProtKB-KW"/>
</dbReference>
<feature type="region of interest" description="Disordered" evidence="9">
    <location>
        <begin position="71"/>
        <end position="119"/>
    </location>
</feature>
<evidence type="ECO:0000256" key="4">
    <source>
        <dbReference type="ARBA" id="ARBA00019824"/>
    </source>
</evidence>
<evidence type="ECO:0000313" key="11">
    <source>
        <dbReference type="EMBL" id="OCK84388.1"/>
    </source>
</evidence>
<keyword evidence="12" id="KW-1185">Reference proteome</keyword>
<name>A0A8E2EIW0_9PEZI</name>
<keyword evidence="5" id="KW-0808">Transferase</keyword>
<organism evidence="11 12">
    <name type="scientific">Lepidopterella palustris CBS 459.81</name>
    <dbReference type="NCBI Taxonomy" id="1314670"/>
    <lineage>
        <taxon>Eukaryota</taxon>
        <taxon>Fungi</taxon>
        <taxon>Dikarya</taxon>
        <taxon>Ascomycota</taxon>
        <taxon>Pezizomycotina</taxon>
        <taxon>Dothideomycetes</taxon>
        <taxon>Pleosporomycetidae</taxon>
        <taxon>Mytilinidiales</taxon>
        <taxon>Argynnaceae</taxon>
        <taxon>Lepidopterella</taxon>
    </lineage>
</organism>
<proteinExistence type="inferred from homology"/>
<evidence type="ECO:0000256" key="6">
    <source>
        <dbReference type="ARBA" id="ARBA00022741"/>
    </source>
</evidence>
<evidence type="ECO:0000256" key="2">
    <source>
        <dbReference type="ARBA" id="ARBA00011003"/>
    </source>
</evidence>
<feature type="domain" description="Clp1 P-loop" evidence="10">
    <location>
        <begin position="290"/>
        <end position="488"/>
    </location>
</feature>
<dbReference type="GO" id="GO:0005634">
    <property type="term" value="C:nucleus"/>
    <property type="evidence" value="ECO:0007669"/>
    <property type="project" value="TreeGrafter"/>
</dbReference>
<evidence type="ECO:0000259" key="10">
    <source>
        <dbReference type="Pfam" id="PF16575"/>
    </source>
</evidence>